<evidence type="ECO:0000313" key="2">
    <source>
        <dbReference type="EnsemblPlants" id="ONIVA04G15510.1"/>
    </source>
</evidence>
<sequence>MPSPPLHPAGGAVEVVRRLGFCSGTLPSARSGRKGGGGAAIPSAPSSGRGCGGGPTTLAASSPLPDLAGGDAVAPSNWRGGGERGVSLLLLYIGRRWLPSAALFIRRWRRRWRRIVDDALKGLNPSVLKKTVVLTSIAIKKQGGGAGLSREGSGG</sequence>
<protein>
    <submittedName>
        <fullName evidence="2">Uncharacterized protein</fullName>
    </submittedName>
</protein>
<accession>A0A0E0H2L9</accession>
<reference evidence="2" key="1">
    <citation type="submission" date="2015-04" db="UniProtKB">
        <authorList>
            <consortium name="EnsemblPlants"/>
        </authorList>
    </citation>
    <scope>IDENTIFICATION</scope>
    <source>
        <strain evidence="2">SL10</strain>
    </source>
</reference>
<reference evidence="2" key="2">
    <citation type="submission" date="2018-04" db="EMBL/GenBank/DDBJ databases">
        <title>OnivRS2 (Oryza nivara Reference Sequence Version 2).</title>
        <authorList>
            <person name="Zhang J."/>
            <person name="Kudrna D."/>
            <person name="Lee S."/>
            <person name="Talag J."/>
            <person name="Rajasekar S."/>
            <person name="Welchert J."/>
            <person name="Hsing Y.-I."/>
            <person name="Wing R.A."/>
        </authorList>
    </citation>
    <scope>NUCLEOTIDE SEQUENCE [LARGE SCALE GENOMIC DNA]</scope>
    <source>
        <strain evidence="2">SL10</strain>
    </source>
</reference>
<dbReference type="Gramene" id="ONIVA04G15510.1">
    <property type="protein sequence ID" value="ONIVA04G15510.1"/>
    <property type="gene ID" value="ONIVA04G15510"/>
</dbReference>
<dbReference type="Proteomes" id="UP000006591">
    <property type="component" value="Chromosome 4"/>
</dbReference>
<keyword evidence="3" id="KW-1185">Reference proteome</keyword>
<dbReference type="HOGENOM" id="CLU_1899562_0_0_1"/>
<feature type="region of interest" description="Disordered" evidence="1">
    <location>
        <begin position="27"/>
        <end position="64"/>
    </location>
</feature>
<evidence type="ECO:0000256" key="1">
    <source>
        <dbReference type="SAM" id="MobiDB-lite"/>
    </source>
</evidence>
<dbReference type="AlphaFoldDB" id="A0A0E0H2L9"/>
<proteinExistence type="predicted"/>
<organism evidence="2">
    <name type="scientific">Oryza nivara</name>
    <name type="common">Indian wild rice</name>
    <name type="synonym">Oryza sativa f. spontanea</name>
    <dbReference type="NCBI Taxonomy" id="4536"/>
    <lineage>
        <taxon>Eukaryota</taxon>
        <taxon>Viridiplantae</taxon>
        <taxon>Streptophyta</taxon>
        <taxon>Embryophyta</taxon>
        <taxon>Tracheophyta</taxon>
        <taxon>Spermatophyta</taxon>
        <taxon>Magnoliopsida</taxon>
        <taxon>Liliopsida</taxon>
        <taxon>Poales</taxon>
        <taxon>Poaceae</taxon>
        <taxon>BOP clade</taxon>
        <taxon>Oryzoideae</taxon>
        <taxon>Oryzeae</taxon>
        <taxon>Oryzinae</taxon>
        <taxon>Oryza</taxon>
    </lineage>
</organism>
<evidence type="ECO:0000313" key="3">
    <source>
        <dbReference type="Proteomes" id="UP000006591"/>
    </source>
</evidence>
<dbReference type="EnsemblPlants" id="ONIVA04G15510.1">
    <property type="protein sequence ID" value="ONIVA04G15510.1"/>
    <property type="gene ID" value="ONIVA04G15510"/>
</dbReference>
<name>A0A0E0H2L9_ORYNI</name>